<organism evidence="13 14">
    <name type="scientific">Cymbomonas tetramitiformis</name>
    <dbReference type="NCBI Taxonomy" id="36881"/>
    <lineage>
        <taxon>Eukaryota</taxon>
        <taxon>Viridiplantae</taxon>
        <taxon>Chlorophyta</taxon>
        <taxon>Pyramimonadophyceae</taxon>
        <taxon>Pyramimonadales</taxon>
        <taxon>Pyramimonadaceae</taxon>
        <taxon>Cymbomonas</taxon>
    </lineage>
</organism>
<keyword evidence="7" id="KW-0325">Glycoprotein</keyword>
<evidence type="ECO:0000256" key="5">
    <source>
        <dbReference type="ARBA" id="ARBA00022989"/>
    </source>
</evidence>
<protein>
    <submittedName>
        <fullName evidence="13">Vacuolar-sorting receptor 1</fullName>
    </submittedName>
</protein>
<evidence type="ECO:0000256" key="9">
    <source>
        <dbReference type="SAM" id="MobiDB-lite"/>
    </source>
</evidence>
<dbReference type="Gene3D" id="3.50.30.30">
    <property type="match status" value="1"/>
</dbReference>
<evidence type="ECO:0000256" key="1">
    <source>
        <dbReference type="ARBA" id="ARBA00004479"/>
    </source>
</evidence>
<dbReference type="GO" id="GO:0012505">
    <property type="term" value="C:endomembrane system"/>
    <property type="evidence" value="ECO:0007669"/>
    <property type="project" value="UniProtKB-SubCell"/>
</dbReference>
<feature type="region of interest" description="Disordered" evidence="9">
    <location>
        <begin position="565"/>
        <end position="607"/>
    </location>
</feature>
<dbReference type="AlphaFoldDB" id="A0AAE0LEE6"/>
<evidence type="ECO:0000256" key="7">
    <source>
        <dbReference type="ARBA" id="ARBA00023180"/>
    </source>
</evidence>
<keyword evidence="3 11" id="KW-0732">Signal</keyword>
<proteinExistence type="predicted"/>
<reference evidence="13 14" key="1">
    <citation type="journal article" date="2015" name="Genome Biol. Evol.">
        <title>Comparative Genomics of a Bacterivorous Green Alga Reveals Evolutionary Causalities and Consequences of Phago-Mixotrophic Mode of Nutrition.</title>
        <authorList>
            <person name="Burns J.A."/>
            <person name="Paasch A."/>
            <person name="Narechania A."/>
            <person name="Kim E."/>
        </authorList>
    </citation>
    <scope>NUCLEOTIDE SEQUENCE [LARGE SCALE GENOMIC DNA]</scope>
    <source>
        <strain evidence="13 14">PLY_AMNH</strain>
    </source>
</reference>
<evidence type="ECO:0000256" key="11">
    <source>
        <dbReference type="SAM" id="SignalP"/>
    </source>
</evidence>
<dbReference type="Proteomes" id="UP001190700">
    <property type="component" value="Unassembled WGS sequence"/>
</dbReference>
<gene>
    <name evidence="13" type="ORF">CYMTET_10488</name>
</gene>
<comment type="subcellular location">
    <subcellularLocation>
        <location evidence="8">Endomembrane system</location>
        <topology evidence="8">Single-pass membrane protein</topology>
    </subcellularLocation>
    <subcellularLocation>
        <location evidence="1">Membrane</location>
        <topology evidence="1">Single-pass type I membrane protein</topology>
    </subcellularLocation>
</comment>
<evidence type="ECO:0000256" key="8">
    <source>
        <dbReference type="ARBA" id="ARBA00037847"/>
    </source>
</evidence>
<keyword evidence="5 10" id="KW-1133">Transmembrane helix</keyword>
<keyword evidence="2 10" id="KW-0812">Transmembrane</keyword>
<evidence type="ECO:0000256" key="6">
    <source>
        <dbReference type="ARBA" id="ARBA00023136"/>
    </source>
</evidence>
<keyword evidence="13" id="KW-0675">Receptor</keyword>
<keyword evidence="4" id="KW-0677">Repeat</keyword>
<dbReference type="InterPro" id="IPR056858">
    <property type="entry name" value="VSR_TRX"/>
</dbReference>
<evidence type="ECO:0000256" key="3">
    <source>
        <dbReference type="ARBA" id="ARBA00022729"/>
    </source>
</evidence>
<dbReference type="PANTHER" id="PTHR22702:SF1">
    <property type="entry name" value="PROTEASE-ASSOCIATED DOMAIN-CONTAINING PROTEIN 1"/>
    <property type="match status" value="1"/>
</dbReference>
<keyword evidence="6 10" id="KW-0472">Membrane</keyword>
<evidence type="ECO:0000256" key="4">
    <source>
        <dbReference type="ARBA" id="ARBA00022737"/>
    </source>
</evidence>
<feature type="domain" description="Vacuolar sorting receptor thioredoxin-like" evidence="12">
    <location>
        <begin position="194"/>
        <end position="391"/>
    </location>
</feature>
<dbReference type="Pfam" id="PF25011">
    <property type="entry name" value="VSR_TRX"/>
    <property type="match status" value="1"/>
</dbReference>
<evidence type="ECO:0000259" key="12">
    <source>
        <dbReference type="Pfam" id="PF25011"/>
    </source>
</evidence>
<dbReference type="Gene3D" id="2.10.25.10">
    <property type="entry name" value="Laminin"/>
    <property type="match status" value="1"/>
</dbReference>
<dbReference type="EMBL" id="LGRX02003719">
    <property type="protein sequence ID" value="KAK3281734.1"/>
    <property type="molecule type" value="Genomic_DNA"/>
</dbReference>
<evidence type="ECO:0000256" key="2">
    <source>
        <dbReference type="ARBA" id="ARBA00022692"/>
    </source>
</evidence>
<dbReference type="GO" id="GO:0016020">
    <property type="term" value="C:membrane"/>
    <property type="evidence" value="ECO:0007669"/>
    <property type="project" value="UniProtKB-SubCell"/>
</dbReference>
<evidence type="ECO:0000313" key="14">
    <source>
        <dbReference type="Proteomes" id="UP001190700"/>
    </source>
</evidence>
<name>A0AAE0LEE6_9CHLO</name>
<feature type="signal peptide" evidence="11">
    <location>
        <begin position="1"/>
        <end position="23"/>
    </location>
</feature>
<feature type="chain" id="PRO_5042085842" evidence="11">
    <location>
        <begin position="24"/>
        <end position="607"/>
    </location>
</feature>
<comment type="caution">
    <text evidence="13">The sequence shown here is derived from an EMBL/GenBank/DDBJ whole genome shotgun (WGS) entry which is preliminary data.</text>
</comment>
<feature type="transmembrane region" description="Helical" evidence="10">
    <location>
        <begin position="519"/>
        <end position="543"/>
    </location>
</feature>
<sequence length="607" mass="66096">MITLLSPAHVITSLLAMATNTFAQSAESAFIRGVAPHEFIKPVAITLANFGAPDYGKQMTGALRYHSGYSGCSAKDYSEDPFENVPAGLSKILVLHHGRAANCSVVDMALRAQEDGHVDACLIVDDLTNIDDPPRTLSHSGDKHDYLSSLKLTIPVGLASFVEGAVLAYYAREEHPVVEIDFQSLRKKTYSTTVDVQFWSGSFGCDTAQCHVADRYLTQLSETLLWLEHNNRILFTPRYLIYNCPSGFDENACNGRCLSGGKYCSLHPGYPGYTGRNVMLISLHSLCVHSVLDSAGISWVWHSWWYNFKYQCTMESGNFNVNCSDRVVAELGFDVDAVHECVGDEDGDHPLLEENKEERERQNVVYTPTLVADGVQYRGSLNSTTAFQFICSSFSGDYGKPAKCEPERTFSLCDIGHEGSQACAMHPFGATTCVEKKSGFYDCECPAGSEGATTLIHGGHKVLTSECREVNHCETHCLGDDMSCTNLIEGYTCSCHNGGNYLETEDYCNTQKDSSSTSLGAGAIIAIVFSVVILFVVMVALLVKGLTSMPDWLMATFSALREENQPEDSVSFADAPPDVEGGAENVSPSDEEPSSFGDSANPPPPSQ</sequence>
<dbReference type="PANTHER" id="PTHR22702">
    <property type="entry name" value="PROTEASE-ASSOCIATED DOMAIN-CONTAINING PROTEIN"/>
    <property type="match status" value="1"/>
</dbReference>
<keyword evidence="14" id="KW-1185">Reference proteome</keyword>
<accession>A0AAE0LEE6</accession>
<evidence type="ECO:0000256" key="10">
    <source>
        <dbReference type="SAM" id="Phobius"/>
    </source>
</evidence>
<evidence type="ECO:0000313" key="13">
    <source>
        <dbReference type="EMBL" id="KAK3281734.1"/>
    </source>
</evidence>